<accession>F4KYT1</accession>
<organism evidence="2 3">
    <name type="scientific">Haliscomenobacter hydrossis (strain ATCC 27775 / DSM 1100 / LMG 10767 / O)</name>
    <dbReference type="NCBI Taxonomy" id="760192"/>
    <lineage>
        <taxon>Bacteria</taxon>
        <taxon>Pseudomonadati</taxon>
        <taxon>Bacteroidota</taxon>
        <taxon>Saprospiria</taxon>
        <taxon>Saprospirales</taxon>
        <taxon>Haliscomenobacteraceae</taxon>
        <taxon>Haliscomenobacter</taxon>
    </lineage>
</organism>
<reference key="2">
    <citation type="submission" date="2011-04" db="EMBL/GenBank/DDBJ databases">
        <title>Complete sequence of chromosome of Haliscomenobacter hydrossis DSM 1100.</title>
        <authorList>
            <consortium name="US DOE Joint Genome Institute (JGI-PGF)"/>
            <person name="Lucas S."/>
            <person name="Han J."/>
            <person name="Lapidus A."/>
            <person name="Bruce D."/>
            <person name="Goodwin L."/>
            <person name="Pitluck S."/>
            <person name="Peters L."/>
            <person name="Kyrpides N."/>
            <person name="Mavromatis K."/>
            <person name="Ivanova N."/>
            <person name="Ovchinnikova G."/>
            <person name="Pagani I."/>
            <person name="Daligault H."/>
            <person name="Detter J.C."/>
            <person name="Han C."/>
            <person name="Land M."/>
            <person name="Hauser L."/>
            <person name="Markowitz V."/>
            <person name="Cheng J.-F."/>
            <person name="Hugenholtz P."/>
            <person name="Woyke T."/>
            <person name="Wu D."/>
            <person name="Verbarg S."/>
            <person name="Frueling A."/>
            <person name="Brambilla E."/>
            <person name="Klenk H.-P."/>
            <person name="Eisen J.A."/>
        </authorList>
    </citation>
    <scope>NUCLEOTIDE SEQUENCE</scope>
    <source>
        <strain>DSM 1100</strain>
    </source>
</reference>
<dbReference type="InterPro" id="IPR010982">
    <property type="entry name" value="Lambda_DNA-bd_dom_sf"/>
</dbReference>
<dbReference type="AlphaFoldDB" id="F4KYT1"/>
<sequence length="85" mass="9773">MNTVITPKIVASNVRIWRGHLGIKQHVVAAELGVCRKWYGDLENGRVRFKVDQLLVIAQLFNISPGEFFKEKIDFEKQKIAPPRI</sequence>
<evidence type="ECO:0000313" key="2">
    <source>
        <dbReference type="EMBL" id="AEE51473.1"/>
    </source>
</evidence>
<dbReference type="eggNOG" id="COG1396">
    <property type="taxonomic scope" value="Bacteria"/>
</dbReference>
<reference evidence="2 3" key="1">
    <citation type="journal article" date="2011" name="Stand. Genomic Sci.">
        <title>Complete genome sequence of Haliscomenobacter hydrossis type strain (O).</title>
        <authorList>
            <consortium name="US DOE Joint Genome Institute (JGI-PGF)"/>
            <person name="Daligault H."/>
            <person name="Lapidus A."/>
            <person name="Zeytun A."/>
            <person name="Nolan M."/>
            <person name="Lucas S."/>
            <person name="Del Rio T.G."/>
            <person name="Tice H."/>
            <person name="Cheng J.F."/>
            <person name="Tapia R."/>
            <person name="Han C."/>
            <person name="Goodwin L."/>
            <person name="Pitluck S."/>
            <person name="Liolios K."/>
            <person name="Pagani I."/>
            <person name="Ivanova N."/>
            <person name="Huntemann M."/>
            <person name="Mavromatis K."/>
            <person name="Mikhailova N."/>
            <person name="Pati A."/>
            <person name="Chen A."/>
            <person name="Palaniappan K."/>
            <person name="Land M."/>
            <person name="Hauser L."/>
            <person name="Brambilla E.M."/>
            <person name="Rohde M."/>
            <person name="Verbarg S."/>
            <person name="Goker M."/>
            <person name="Bristow J."/>
            <person name="Eisen J.A."/>
            <person name="Markowitz V."/>
            <person name="Hugenholtz P."/>
            <person name="Kyrpides N.C."/>
            <person name="Klenk H.P."/>
            <person name="Woyke T."/>
        </authorList>
    </citation>
    <scope>NUCLEOTIDE SEQUENCE [LARGE SCALE GENOMIC DNA]</scope>
    <source>
        <strain evidence="3">ATCC 27775 / DSM 1100 / LMG 10767 / O</strain>
    </source>
</reference>
<dbReference type="SMART" id="SM00530">
    <property type="entry name" value="HTH_XRE"/>
    <property type="match status" value="1"/>
</dbReference>
<dbReference type="Gene3D" id="1.10.260.40">
    <property type="entry name" value="lambda repressor-like DNA-binding domains"/>
    <property type="match status" value="1"/>
</dbReference>
<dbReference type="EMBL" id="CP002691">
    <property type="protein sequence ID" value="AEE51473.1"/>
    <property type="molecule type" value="Genomic_DNA"/>
</dbReference>
<proteinExistence type="predicted"/>
<dbReference type="CDD" id="cd00093">
    <property type="entry name" value="HTH_XRE"/>
    <property type="match status" value="1"/>
</dbReference>
<evidence type="ECO:0000313" key="3">
    <source>
        <dbReference type="Proteomes" id="UP000008461"/>
    </source>
</evidence>
<dbReference type="HOGENOM" id="CLU_168897_0_0_10"/>
<dbReference type="Pfam" id="PF13560">
    <property type="entry name" value="HTH_31"/>
    <property type="match status" value="1"/>
</dbReference>
<evidence type="ECO:0000259" key="1">
    <source>
        <dbReference type="PROSITE" id="PS50943"/>
    </source>
</evidence>
<dbReference type="Proteomes" id="UP000008461">
    <property type="component" value="Chromosome"/>
</dbReference>
<dbReference type="OrthoDB" id="798409at2"/>
<feature type="domain" description="HTH cro/C1-type" evidence="1">
    <location>
        <begin position="14"/>
        <end position="68"/>
    </location>
</feature>
<dbReference type="SUPFAM" id="SSF47413">
    <property type="entry name" value="lambda repressor-like DNA-binding domains"/>
    <property type="match status" value="1"/>
</dbReference>
<dbReference type="GO" id="GO:0003677">
    <property type="term" value="F:DNA binding"/>
    <property type="evidence" value="ECO:0007669"/>
    <property type="project" value="InterPro"/>
</dbReference>
<dbReference type="STRING" id="760192.Halhy_3621"/>
<protein>
    <submittedName>
        <fullName evidence="2">Helix-turn-helix domain protein</fullName>
    </submittedName>
</protein>
<dbReference type="PROSITE" id="PS50943">
    <property type="entry name" value="HTH_CROC1"/>
    <property type="match status" value="1"/>
</dbReference>
<dbReference type="InterPro" id="IPR001387">
    <property type="entry name" value="Cro/C1-type_HTH"/>
</dbReference>
<gene>
    <name evidence="2" type="ordered locus">Halhy_3621</name>
</gene>
<dbReference type="KEGG" id="hhy:Halhy_3621"/>
<dbReference type="RefSeq" id="WP_013766012.1">
    <property type="nucleotide sequence ID" value="NC_015510.1"/>
</dbReference>
<name>F4KYT1_HALH1</name>
<keyword evidence="3" id="KW-1185">Reference proteome</keyword>